<comment type="caution">
    <text evidence="6">The sequence shown here is derived from an EMBL/GenBank/DDBJ whole genome shotgun (WGS) entry which is preliminary data.</text>
</comment>
<reference evidence="6" key="1">
    <citation type="journal article" date="2023" name="PeerJ">
        <title>Selection and evaluation of lactic acid bacteria from chicken feces in Thailand as potential probiotics.</title>
        <authorList>
            <person name="Khurajog B."/>
            <person name="Disastra Y."/>
            <person name="Lawwyne L.D."/>
            <person name="Sirichokchatchawan W."/>
            <person name="Niyomtham W."/>
            <person name="Yindee J."/>
            <person name="Hampson D.J."/>
            <person name="Prapasarakul N."/>
        </authorList>
    </citation>
    <scope>NUCLEOTIDE SEQUENCE</scope>
    <source>
        <strain evidence="6">BF9</strain>
    </source>
</reference>
<dbReference type="RefSeq" id="WP_005916901.1">
    <property type="nucleotide sequence ID" value="NZ_BJMF01000002.1"/>
</dbReference>
<evidence type="ECO:0000313" key="7">
    <source>
        <dbReference type="Proteomes" id="UP001280897"/>
    </source>
</evidence>
<evidence type="ECO:0000256" key="2">
    <source>
        <dbReference type="ARBA" id="ARBA00022692"/>
    </source>
</evidence>
<evidence type="ECO:0000313" key="6">
    <source>
        <dbReference type="EMBL" id="MDV2620383.1"/>
    </source>
</evidence>
<proteinExistence type="predicted"/>
<evidence type="ECO:0000256" key="3">
    <source>
        <dbReference type="ARBA" id="ARBA00022989"/>
    </source>
</evidence>
<dbReference type="AlphaFoldDB" id="A0AAN5Y8S9"/>
<evidence type="ECO:0000256" key="1">
    <source>
        <dbReference type="ARBA" id="ARBA00022475"/>
    </source>
</evidence>
<feature type="transmembrane region" description="Helical" evidence="5">
    <location>
        <begin position="6"/>
        <end position="28"/>
    </location>
</feature>
<feature type="transmembrane region" description="Helical" evidence="5">
    <location>
        <begin position="40"/>
        <end position="58"/>
    </location>
</feature>
<evidence type="ECO:0000256" key="4">
    <source>
        <dbReference type="ARBA" id="ARBA00023136"/>
    </source>
</evidence>
<name>A0AAN5Y8S9_PEDAC</name>
<organism evidence="6 7">
    <name type="scientific">Pediococcus acidilactici</name>
    <dbReference type="NCBI Taxonomy" id="1254"/>
    <lineage>
        <taxon>Bacteria</taxon>
        <taxon>Bacillati</taxon>
        <taxon>Bacillota</taxon>
        <taxon>Bacilli</taxon>
        <taxon>Lactobacillales</taxon>
        <taxon>Lactobacillaceae</taxon>
        <taxon>Pediococcus</taxon>
        <taxon>Pediococcus acidilactici group</taxon>
    </lineage>
</organism>
<keyword evidence="2 5" id="KW-0812">Transmembrane</keyword>
<dbReference type="Pfam" id="PF07457">
    <property type="entry name" value="DUF1516"/>
    <property type="match status" value="1"/>
</dbReference>
<sequence length="118" mass="13567">MSTIEFLHSIVWILVGMICAYGLTIDQFQQTLIAQYSSRVLYIFVILTGLFNVVHTVAMSPLLVWIQFILEIITIGLFDFLLTYKRNKRGFKSNFVILLIFAFAITSLLAVVVQYFYG</sequence>
<dbReference type="GeneID" id="57365879"/>
<keyword evidence="4 5" id="KW-0472">Membrane</keyword>
<dbReference type="KEGG" id="paci:A4V11_01675"/>
<dbReference type="Proteomes" id="UP001280897">
    <property type="component" value="Unassembled WGS sequence"/>
</dbReference>
<feature type="transmembrane region" description="Helical" evidence="5">
    <location>
        <begin position="64"/>
        <end position="84"/>
    </location>
</feature>
<keyword evidence="3 5" id="KW-1133">Transmembrane helix</keyword>
<feature type="transmembrane region" description="Helical" evidence="5">
    <location>
        <begin position="96"/>
        <end position="117"/>
    </location>
</feature>
<evidence type="ECO:0000256" key="5">
    <source>
        <dbReference type="SAM" id="Phobius"/>
    </source>
</evidence>
<keyword evidence="1" id="KW-1003">Cell membrane</keyword>
<protein>
    <submittedName>
        <fullName evidence="6">DUF1516 family protein</fullName>
    </submittedName>
</protein>
<gene>
    <name evidence="6" type="ORF">R0G89_01350</name>
</gene>
<reference evidence="6" key="2">
    <citation type="submission" date="2023-10" db="EMBL/GenBank/DDBJ databases">
        <authorList>
            <person name="Khurajog B."/>
        </authorList>
    </citation>
    <scope>NUCLEOTIDE SEQUENCE</scope>
    <source>
        <strain evidence="6">BF9</strain>
    </source>
</reference>
<dbReference type="InterPro" id="IPR010899">
    <property type="entry name" value="UPF0344"/>
</dbReference>
<accession>A0AAN5Y8S9</accession>
<dbReference type="EMBL" id="JAWJAV010000001">
    <property type="protein sequence ID" value="MDV2620383.1"/>
    <property type="molecule type" value="Genomic_DNA"/>
</dbReference>